<evidence type="ECO:0000313" key="4">
    <source>
        <dbReference type="Proteomes" id="UP000242287"/>
    </source>
</evidence>
<keyword evidence="1" id="KW-1133">Transmembrane helix</keyword>
<organism evidence="3 4">
    <name type="scientific">Amanita thiersii Skay4041</name>
    <dbReference type="NCBI Taxonomy" id="703135"/>
    <lineage>
        <taxon>Eukaryota</taxon>
        <taxon>Fungi</taxon>
        <taxon>Dikarya</taxon>
        <taxon>Basidiomycota</taxon>
        <taxon>Agaricomycotina</taxon>
        <taxon>Agaricomycetes</taxon>
        <taxon>Agaricomycetidae</taxon>
        <taxon>Agaricales</taxon>
        <taxon>Pluteineae</taxon>
        <taxon>Amanitaceae</taxon>
        <taxon>Amanita</taxon>
    </lineage>
</organism>
<dbReference type="STRING" id="703135.A0A2A9NFP7"/>
<dbReference type="InterPro" id="IPR045339">
    <property type="entry name" value="DUF6534"/>
</dbReference>
<keyword evidence="1" id="KW-0812">Transmembrane</keyword>
<dbReference type="AlphaFoldDB" id="A0A2A9NFP7"/>
<dbReference type="Proteomes" id="UP000242287">
    <property type="component" value="Unassembled WGS sequence"/>
</dbReference>
<evidence type="ECO:0000313" key="3">
    <source>
        <dbReference type="EMBL" id="PFH48144.1"/>
    </source>
</evidence>
<sequence length="188" mass="20775">MVFAVADEPAGTLPPPWDKDDRFFAEELNVPIAGYIWMSFSAVSDVAIAVIMVYSLLKNNMVRRQTRVITIRIVRLVVETGTITAAVNILVLVLIATTRVTGPIFITPMIILSKIYANAMLVLFNNRMTIGGGKSSTSPQSAIEFTTFIKRMDSSGNSLPSDMQHTRSRPEELEATQVCMSSKEPIFM</sequence>
<gene>
    <name evidence="3" type="ORF">AMATHDRAFT_49758</name>
</gene>
<dbReference type="EMBL" id="KZ302075">
    <property type="protein sequence ID" value="PFH48144.1"/>
    <property type="molecule type" value="Genomic_DNA"/>
</dbReference>
<accession>A0A2A9NFP7</accession>
<reference evidence="3 4" key="1">
    <citation type="submission" date="2014-02" db="EMBL/GenBank/DDBJ databases">
        <title>Transposable element dynamics among asymbiotic and ectomycorrhizal Amanita fungi.</title>
        <authorList>
            <consortium name="DOE Joint Genome Institute"/>
            <person name="Hess J."/>
            <person name="Skrede I."/>
            <person name="Wolfe B."/>
            <person name="LaButti K."/>
            <person name="Ohm R.A."/>
            <person name="Grigoriev I.V."/>
            <person name="Pringle A."/>
        </authorList>
    </citation>
    <scope>NUCLEOTIDE SEQUENCE [LARGE SCALE GENOMIC DNA]</scope>
    <source>
        <strain evidence="3 4">SKay4041</strain>
    </source>
</reference>
<name>A0A2A9NFP7_9AGAR</name>
<evidence type="ECO:0000256" key="1">
    <source>
        <dbReference type="SAM" id="Phobius"/>
    </source>
</evidence>
<evidence type="ECO:0000259" key="2">
    <source>
        <dbReference type="Pfam" id="PF20152"/>
    </source>
</evidence>
<feature type="transmembrane region" description="Helical" evidence="1">
    <location>
        <begin position="104"/>
        <end position="124"/>
    </location>
</feature>
<keyword evidence="4" id="KW-1185">Reference proteome</keyword>
<dbReference type="OrthoDB" id="2926608at2759"/>
<proteinExistence type="predicted"/>
<dbReference type="Pfam" id="PF20152">
    <property type="entry name" value="DUF6534"/>
    <property type="match status" value="1"/>
</dbReference>
<keyword evidence="1" id="KW-0472">Membrane</keyword>
<protein>
    <recommendedName>
        <fullName evidence="2">DUF6534 domain-containing protein</fullName>
    </recommendedName>
</protein>
<dbReference type="PANTHER" id="PTHR40465">
    <property type="entry name" value="CHROMOSOME 1, WHOLE GENOME SHOTGUN SEQUENCE"/>
    <property type="match status" value="1"/>
</dbReference>
<dbReference type="PANTHER" id="PTHR40465:SF1">
    <property type="entry name" value="DUF6534 DOMAIN-CONTAINING PROTEIN"/>
    <property type="match status" value="1"/>
</dbReference>
<feature type="transmembrane region" description="Helical" evidence="1">
    <location>
        <begin position="32"/>
        <end position="56"/>
    </location>
</feature>
<feature type="transmembrane region" description="Helical" evidence="1">
    <location>
        <begin position="76"/>
        <end position="98"/>
    </location>
</feature>
<feature type="domain" description="DUF6534" evidence="2">
    <location>
        <begin position="41"/>
        <end position="128"/>
    </location>
</feature>